<evidence type="ECO:0000259" key="1">
    <source>
        <dbReference type="Pfam" id="PF14372"/>
    </source>
</evidence>
<proteinExistence type="predicted"/>
<accession>A0AA89ASM1</accession>
<reference evidence="2" key="1">
    <citation type="submission" date="2022-12" db="EMBL/GenBank/DDBJ databases">
        <title>Draft genome assemblies for two species of Escallonia (Escalloniales).</title>
        <authorList>
            <person name="Chanderbali A."/>
            <person name="Dervinis C."/>
            <person name="Anghel I."/>
            <person name="Soltis D."/>
            <person name="Soltis P."/>
            <person name="Zapata F."/>
        </authorList>
    </citation>
    <scope>NUCLEOTIDE SEQUENCE</scope>
    <source>
        <strain evidence="2">UCBG64.0493</strain>
        <tissue evidence="2">Leaf</tissue>
    </source>
</reference>
<gene>
    <name evidence="2" type="ORF">RJ639_009253</name>
</gene>
<comment type="caution">
    <text evidence="2">The sequence shown here is derived from an EMBL/GenBank/DDBJ whole genome shotgun (WGS) entry which is preliminary data.</text>
</comment>
<organism evidence="2 3">
    <name type="scientific">Escallonia herrerae</name>
    <dbReference type="NCBI Taxonomy" id="1293975"/>
    <lineage>
        <taxon>Eukaryota</taxon>
        <taxon>Viridiplantae</taxon>
        <taxon>Streptophyta</taxon>
        <taxon>Embryophyta</taxon>
        <taxon>Tracheophyta</taxon>
        <taxon>Spermatophyta</taxon>
        <taxon>Magnoliopsida</taxon>
        <taxon>eudicotyledons</taxon>
        <taxon>Gunneridae</taxon>
        <taxon>Pentapetalae</taxon>
        <taxon>asterids</taxon>
        <taxon>campanulids</taxon>
        <taxon>Escalloniales</taxon>
        <taxon>Escalloniaceae</taxon>
        <taxon>Escallonia</taxon>
    </lineage>
</organism>
<protein>
    <recommendedName>
        <fullName evidence="1">hAT-like transposase RNase-H fold domain-containing protein</fullName>
    </recommendedName>
</protein>
<dbReference type="Pfam" id="PF14372">
    <property type="entry name" value="hAT-like_RNase-H"/>
    <property type="match status" value="1"/>
</dbReference>
<dbReference type="GO" id="GO:0003677">
    <property type="term" value="F:DNA binding"/>
    <property type="evidence" value="ECO:0007669"/>
    <property type="project" value="InterPro"/>
</dbReference>
<dbReference type="Proteomes" id="UP001188597">
    <property type="component" value="Unassembled WGS sequence"/>
</dbReference>
<feature type="domain" description="hAT-like transposase RNase-H fold" evidence="1">
    <location>
        <begin position="58"/>
        <end position="102"/>
    </location>
</feature>
<dbReference type="InterPro" id="IPR025525">
    <property type="entry name" value="hAT-like_transposase_RNase-H"/>
</dbReference>
<name>A0AA89ASM1_9ASTE</name>
<keyword evidence="3" id="KW-1185">Reference proteome</keyword>
<sequence>MTSDAFFSCKQSSRGGGCNLWCSLMAAEAMPSSTTETTVGGISSSLPPKPDKKRLAPVPIVFDPRYKLKYVKFVLSQVCDTLMVKEVVKKVKENLVKLFEHYEKGDDE</sequence>
<evidence type="ECO:0000313" key="3">
    <source>
        <dbReference type="Proteomes" id="UP001188597"/>
    </source>
</evidence>
<dbReference type="EMBL" id="JAVXUP010001282">
    <property type="protein sequence ID" value="KAK3013637.1"/>
    <property type="molecule type" value="Genomic_DNA"/>
</dbReference>
<dbReference type="AlphaFoldDB" id="A0AA89ASM1"/>
<evidence type="ECO:0000313" key="2">
    <source>
        <dbReference type="EMBL" id="KAK3013637.1"/>
    </source>
</evidence>